<evidence type="ECO:0000313" key="8">
    <source>
        <dbReference type="Proteomes" id="UP001597337"/>
    </source>
</evidence>
<feature type="transmembrane region" description="Helical" evidence="6">
    <location>
        <begin position="126"/>
        <end position="153"/>
    </location>
</feature>
<evidence type="ECO:0000256" key="6">
    <source>
        <dbReference type="SAM" id="Phobius"/>
    </source>
</evidence>
<protein>
    <submittedName>
        <fullName evidence="7">YbhN family protein</fullName>
    </submittedName>
</protein>
<comment type="caution">
    <text evidence="7">The sequence shown here is derived from an EMBL/GenBank/DDBJ whole genome shotgun (WGS) entry which is preliminary data.</text>
</comment>
<sequence>MSIESDSSVPASGPLRLGRPRDWALGAALLAALVAAVHYSVGWADLLAPWRTFPPVLLLWLFMLTSASYALRAVRVHDYFRPRFSGAFAVVLRLSVLHNTANNLMPMRTGEMVFPWLMRRYFGEGFLDSAAALMWIRLLDLHFLVLLALLILNLSHPSWIWWAAAVLWVAGLAVMPRLHGLASLGFLSGAGKVREVARRVLLAVPRRPWLIVRVYCWTGLIWTLKFAAFTSVLRFFLPVDLWRLLTGVMGAELSSVLPFHGIAGSGSYEVAAVAALVPLGIDPKLALAGAVNLHLFLLGNTLVLGALAFLLPRSVKARGAGTSRNRVPDAM</sequence>
<keyword evidence="4 6" id="KW-1133">Transmembrane helix</keyword>
<keyword evidence="2" id="KW-1003">Cell membrane</keyword>
<feature type="transmembrane region" description="Helical" evidence="6">
    <location>
        <begin position="159"/>
        <end position="178"/>
    </location>
</feature>
<evidence type="ECO:0000256" key="3">
    <source>
        <dbReference type="ARBA" id="ARBA00022692"/>
    </source>
</evidence>
<evidence type="ECO:0000313" key="7">
    <source>
        <dbReference type="EMBL" id="MFD2111751.1"/>
    </source>
</evidence>
<organism evidence="7 8">
    <name type="scientific">Thiorhodococcus fuscus</name>
    <dbReference type="NCBI Taxonomy" id="527200"/>
    <lineage>
        <taxon>Bacteria</taxon>
        <taxon>Pseudomonadati</taxon>
        <taxon>Pseudomonadota</taxon>
        <taxon>Gammaproteobacteria</taxon>
        <taxon>Chromatiales</taxon>
        <taxon>Chromatiaceae</taxon>
        <taxon>Thiorhodococcus</taxon>
    </lineage>
</organism>
<name>A0ABW4Y6I5_9GAMM</name>
<keyword evidence="3 6" id="KW-0812">Transmembrane</keyword>
<accession>A0ABW4Y6I5</accession>
<dbReference type="InterPro" id="IPR022791">
    <property type="entry name" value="L-PG_synthase/AglD"/>
</dbReference>
<feature type="transmembrane region" description="Helical" evidence="6">
    <location>
        <begin position="214"/>
        <end position="237"/>
    </location>
</feature>
<feature type="transmembrane region" description="Helical" evidence="6">
    <location>
        <begin position="53"/>
        <end position="74"/>
    </location>
</feature>
<evidence type="ECO:0000256" key="4">
    <source>
        <dbReference type="ARBA" id="ARBA00022989"/>
    </source>
</evidence>
<reference evidence="8" key="1">
    <citation type="journal article" date="2019" name="Int. J. Syst. Evol. Microbiol.">
        <title>The Global Catalogue of Microorganisms (GCM) 10K type strain sequencing project: providing services to taxonomists for standard genome sequencing and annotation.</title>
        <authorList>
            <consortium name="The Broad Institute Genomics Platform"/>
            <consortium name="The Broad Institute Genome Sequencing Center for Infectious Disease"/>
            <person name="Wu L."/>
            <person name="Ma J."/>
        </authorList>
    </citation>
    <scope>NUCLEOTIDE SEQUENCE [LARGE SCALE GENOMIC DNA]</scope>
    <source>
        <strain evidence="8">KACC 12597</strain>
    </source>
</reference>
<gene>
    <name evidence="7" type="ORF">ACFSJC_07860</name>
</gene>
<proteinExistence type="predicted"/>
<evidence type="ECO:0000256" key="5">
    <source>
        <dbReference type="ARBA" id="ARBA00023136"/>
    </source>
</evidence>
<keyword evidence="5 6" id="KW-0472">Membrane</keyword>
<evidence type="ECO:0000256" key="1">
    <source>
        <dbReference type="ARBA" id="ARBA00004651"/>
    </source>
</evidence>
<dbReference type="Proteomes" id="UP001597337">
    <property type="component" value="Unassembled WGS sequence"/>
</dbReference>
<keyword evidence="8" id="KW-1185">Reference proteome</keyword>
<dbReference type="RefSeq" id="WP_386025445.1">
    <property type="nucleotide sequence ID" value="NZ_JBHUHX010000016.1"/>
</dbReference>
<dbReference type="EMBL" id="JBHUHX010000016">
    <property type="protein sequence ID" value="MFD2111751.1"/>
    <property type="molecule type" value="Genomic_DNA"/>
</dbReference>
<feature type="transmembrane region" description="Helical" evidence="6">
    <location>
        <begin position="23"/>
        <end position="41"/>
    </location>
</feature>
<dbReference type="Pfam" id="PF03706">
    <property type="entry name" value="LPG_synthase_TM"/>
    <property type="match status" value="1"/>
</dbReference>
<comment type="subcellular location">
    <subcellularLocation>
        <location evidence="1">Cell membrane</location>
        <topology evidence="1">Multi-pass membrane protein</topology>
    </subcellularLocation>
</comment>
<evidence type="ECO:0000256" key="2">
    <source>
        <dbReference type="ARBA" id="ARBA00022475"/>
    </source>
</evidence>
<feature type="transmembrane region" description="Helical" evidence="6">
    <location>
        <begin position="293"/>
        <end position="311"/>
    </location>
</feature>